<sequence length="196" mass="21869">MLQARSSLQAAAQRSANVTTRGATRSLRAFPRHGQQGRIPHRGPTPPAAVGRTAYSVETQRLLKCILTRQAIKTTMNYLSETNGELHFFLHNYWAEHPLAVDPAVDADEWLVQLAATPWTKVQDPRRSSVVSAAAQAAVMNGEREVSPREVAERIMRLREHIAKEMAEDLARVPADNTEVLKRTLTKTFTEVKPPL</sequence>
<feature type="region of interest" description="Disordered" evidence="1">
    <location>
        <begin position="1"/>
        <end position="50"/>
    </location>
</feature>
<organism evidence="2 3">
    <name type="scientific">Chlamydomonas schloesseri</name>
    <dbReference type="NCBI Taxonomy" id="2026947"/>
    <lineage>
        <taxon>Eukaryota</taxon>
        <taxon>Viridiplantae</taxon>
        <taxon>Chlorophyta</taxon>
        <taxon>core chlorophytes</taxon>
        <taxon>Chlorophyceae</taxon>
        <taxon>CS clade</taxon>
        <taxon>Chlamydomonadales</taxon>
        <taxon>Chlamydomonadaceae</taxon>
        <taxon>Chlamydomonas</taxon>
    </lineage>
</organism>
<dbReference type="SUPFAM" id="SSF158615">
    <property type="entry name" value="RbcX-like"/>
    <property type="match status" value="1"/>
</dbReference>
<dbReference type="OrthoDB" id="536836at2759"/>
<protein>
    <submittedName>
        <fullName evidence="2">Uncharacterized protein</fullName>
    </submittedName>
</protein>
<reference evidence="2" key="1">
    <citation type="journal article" date="2020" name="bioRxiv">
        <title>Comparative genomics of Chlamydomonas.</title>
        <authorList>
            <person name="Craig R.J."/>
            <person name="Hasan A.R."/>
            <person name="Ness R.W."/>
            <person name="Keightley P.D."/>
        </authorList>
    </citation>
    <scope>NUCLEOTIDE SEQUENCE</scope>
    <source>
        <strain evidence="2">CCAP 11/173</strain>
    </source>
</reference>
<dbReference type="AlphaFoldDB" id="A0A835WP82"/>
<evidence type="ECO:0000256" key="1">
    <source>
        <dbReference type="SAM" id="MobiDB-lite"/>
    </source>
</evidence>
<gene>
    <name evidence="2" type="ORF">HYH02_000337</name>
</gene>
<name>A0A835WP82_9CHLO</name>
<feature type="compositionally biased region" description="Low complexity" evidence="1">
    <location>
        <begin position="1"/>
        <end position="16"/>
    </location>
</feature>
<keyword evidence="3" id="KW-1185">Reference proteome</keyword>
<dbReference type="Gene3D" id="1.10.1200.210">
    <property type="entry name" value="Chaperonin-like RbcX"/>
    <property type="match status" value="1"/>
</dbReference>
<evidence type="ECO:0000313" key="3">
    <source>
        <dbReference type="Proteomes" id="UP000613740"/>
    </source>
</evidence>
<dbReference type="EMBL" id="JAEHOD010000012">
    <property type="protein sequence ID" value="KAG2450240.1"/>
    <property type="molecule type" value="Genomic_DNA"/>
</dbReference>
<accession>A0A835WP82</accession>
<evidence type="ECO:0000313" key="2">
    <source>
        <dbReference type="EMBL" id="KAG2450240.1"/>
    </source>
</evidence>
<comment type="caution">
    <text evidence="2">The sequence shown here is derived from an EMBL/GenBank/DDBJ whole genome shotgun (WGS) entry which is preliminary data.</text>
</comment>
<dbReference type="InterPro" id="IPR038052">
    <property type="entry name" value="Chaperonin_RbcX_sf"/>
</dbReference>
<dbReference type="Proteomes" id="UP000613740">
    <property type="component" value="Unassembled WGS sequence"/>
</dbReference>
<proteinExistence type="predicted"/>